<evidence type="ECO:0000313" key="11">
    <source>
        <dbReference type="Ensembl" id="ENSTRUP00000086275.1"/>
    </source>
</evidence>
<feature type="region of interest" description="Disordered" evidence="8">
    <location>
        <begin position="1014"/>
        <end position="1068"/>
    </location>
</feature>
<dbReference type="FunFam" id="1.10.8.270:FF:000002">
    <property type="entry name" value="TBC1 domain family member 9B"/>
    <property type="match status" value="1"/>
</dbReference>
<dbReference type="InterPro" id="IPR002048">
    <property type="entry name" value="EF_hand_dom"/>
</dbReference>
<accession>A0A674PKP8</accession>
<dbReference type="GO" id="GO:0005096">
    <property type="term" value="F:GTPase activator activity"/>
    <property type="evidence" value="ECO:0007669"/>
    <property type="project" value="UniProtKB-KW"/>
</dbReference>
<feature type="domain" description="Rab-GAP TBC" evidence="9">
    <location>
        <begin position="480"/>
        <end position="667"/>
    </location>
</feature>
<keyword evidence="5" id="KW-0677">Repeat</keyword>
<name>A0A674PKP8_TAKRU</name>
<keyword evidence="3" id="KW-0963">Cytoplasm</keyword>
<dbReference type="GeneTree" id="ENSGT00940000159451"/>
<evidence type="ECO:0000256" key="3">
    <source>
        <dbReference type="ARBA" id="ARBA00022490"/>
    </source>
</evidence>
<evidence type="ECO:0000256" key="1">
    <source>
        <dbReference type="ARBA" id="ARBA00004514"/>
    </source>
</evidence>
<dbReference type="Gene3D" id="2.30.29.30">
    <property type="entry name" value="Pleckstrin-homology domain (PH domain)/Phosphotyrosine-binding domain (PTB)"/>
    <property type="match status" value="2"/>
</dbReference>
<proteinExistence type="predicted"/>
<dbReference type="Gene3D" id="1.10.238.10">
    <property type="entry name" value="EF-hand"/>
    <property type="match status" value="1"/>
</dbReference>
<evidence type="ECO:0000259" key="10">
    <source>
        <dbReference type="PROSITE" id="PS50222"/>
    </source>
</evidence>
<dbReference type="InterPro" id="IPR004182">
    <property type="entry name" value="GRAM"/>
</dbReference>
<evidence type="ECO:0000256" key="5">
    <source>
        <dbReference type="ARBA" id="ARBA00022737"/>
    </source>
</evidence>
<reference evidence="11 12" key="1">
    <citation type="journal article" date="2011" name="Genome Biol. Evol.">
        <title>Integration of the genetic map and genome assembly of fugu facilitates insights into distinct features of genome evolution in teleosts and mammals.</title>
        <authorList>
            <person name="Kai W."/>
            <person name="Kikuchi K."/>
            <person name="Tohari S."/>
            <person name="Chew A.K."/>
            <person name="Tay A."/>
            <person name="Fujiwara A."/>
            <person name="Hosoya S."/>
            <person name="Suetake H."/>
            <person name="Naruse K."/>
            <person name="Brenner S."/>
            <person name="Suzuki Y."/>
            <person name="Venkatesh B."/>
        </authorList>
    </citation>
    <scope>NUCLEOTIDE SEQUENCE [LARGE SCALE GENOMIC DNA]</scope>
</reference>
<evidence type="ECO:0000256" key="6">
    <source>
        <dbReference type="ARBA" id="ARBA00022837"/>
    </source>
</evidence>
<dbReference type="PROSITE" id="PS00018">
    <property type="entry name" value="EF_HAND_1"/>
    <property type="match status" value="1"/>
</dbReference>
<evidence type="ECO:0000256" key="2">
    <source>
        <dbReference type="ARBA" id="ARBA00022468"/>
    </source>
</evidence>
<dbReference type="InterPro" id="IPR011992">
    <property type="entry name" value="EF-hand-dom_pair"/>
</dbReference>
<evidence type="ECO:0000256" key="8">
    <source>
        <dbReference type="SAM" id="MobiDB-lite"/>
    </source>
</evidence>
<organism evidence="11 12">
    <name type="scientific">Takifugu rubripes</name>
    <name type="common">Japanese pufferfish</name>
    <name type="synonym">Fugu rubripes</name>
    <dbReference type="NCBI Taxonomy" id="31033"/>
    <lineage>
        <taxon>Eukaryota</taxon>
        <taxon>Metazoa</taxon>
        <taxon>Chordata</taxon>
        <taxon>Craniata</taxon>
        <taxon>Vertebrata</taxon>
        <taxon>Euteleostomi</taxon>
        <taxon>Actinopterygii</taxon>
        <taxon>Neopterygii</taxon>
        <taxon>Teleostei</taxon>
        <taxon>Neoteleostei</taxon>
        <taxon>Acanthomorphata</taxon>
        <taxon>Eupercaria</taxon>
        <taxon>Tetraodontiformes</taxon>
        <taxon>Tetradontoidea</taxon>
        <taxon>Tetraodontidae</taxon>
        <taxon>Takifugu</taxon>
    </lineage>
</organism>
<reference evidence="11" key="3">
    <citation type="submission" date="2025-09" db="UniProtKB">
        <authorList>
            <consortium name="Ensembl"/>
        </authorList>
    </citation>
    <scope>IDENTIFICATION</scope>
</reference>
<feature type="compositionally biased region" description="Low complexity" evidence="8">
    <location>
        <begin position="1041"/>
        <end position="1059"/>
    </location>
</feature>
<dbReference type="SUPFAM" id="SSF47473">
    <property type="entry name" value="EF-hand"/>
    <property type="match status" value="1"/>
</dbReference>
<dbReference type="Gene3D" id="1.10.8.270">
    <property type="entry name" value="putative rabgap domain of human tbc1 domain family member 14 like domains"/>
    <property type="match status" value="1"/>
</dbReference>
<evidence type="ECO:0000256" key="4">
    <source>
        <dbReference type="ARBA" id="ARBA00022723"/>
    </source>
</evidence>
<dbReference type="PANTHER" id="PTHR47666">
    <property type="entry name" value="PROTEIN VASCULAR ASSOCIATED DEATH 1, CHLOROPLASTIC"/>
    <property type="match status" value="1"/>
</dbReference>
<dbReference type="InterPro" id="IPR035969">
    <property type="entry name" value="Rab-GAP_TBC_sf"/>
</dbReference>
<dbReference type="GO" id="GO:0005829">
    <property type="term" value="C:cytosol"/>
    <property type="evidence" value="ECO:0007669"/>
    <property type="project" value="UniProtKB-SubCell"/>
</dbReference>
<dbReference type="InterPro" id="IPR011993">
    <property type="entry name" value="PH-like_dom_sf"/>
</dbReference>
<dbReference type="PROSITE" id="PS50222">
    <property type="entry name" value="EF_HAND_2"/>
    <property type="match status" value="1"/>
</dbReference>
<protein>
    <recommendedName>
        <fullName evidence="7">TBC1 domain family member 8B</fullName>
    </recommendedName>
</protein>
<keyword evidence="4" id="KW-0479">Metal-binding</keyword>
<dbReference type="AlphaFoldDB" id="A0A674PKP8"/>
<evidence type="ECO:0000259" key="9">
    <source>
        <dbReference type="PROSITE" id="PS50086"/>
    </source>
</evidence>
<feature type="domain" description="EF-hand" evidence="10">
    <location>
        <begin position="853"/>
        <end position="880"/>
    </location>
</feature>
<dbReference type="Gene3D" id="1.10.472.80">
    <property type="entry name" value="Ypt/Rab-GAP domain of gyp1p, domain 3"/>
    <property type="match status" value="1"/>
</dbReference>
<dbReference type="SMART" id="SM00164">
    <property type="entry name" value="TBC"/>
    <property type="match status" value="1"/>
</dbReference>
<dbReference type="InterPro" id="IPR018247">
    <property type="entry name" value="EF_Hand_1_Ca_BS"/>
</dbReference>
<dbReference type="PANTHER" id="PTHR47666:SF4">
    <property type="entry name" value="TBC1 DOMAIN FAMILY MEMBER 8B"/>
    <property type="match status" value="1"/>
</dbReference>
<dbReference type="InterPro" id="IPR000195">
    <property type="entry name" value="Rab-GAP-TBC_dom"/>
</dbReference>
<gene>
    <name evidence="11" type="primary">tbc1d8b</name>
</gene>
<dbReference type="GO" id="GO:0005509">
    <property type="term" value="F:calcium ion binding"/>
    <property type="evidence" value="ECO:0007669"/>
    <property type="project" value="InterPro"/>
</dbReference>
<dbReference type="FunFam" id="2.30.29.30:FF:000013">
    <property type="entry name" value="Putative TBC1 domain family member 8B"/>
    <property type="match status" value="1"/>
</dbReference>
<dbReference type="Pfam" id="PF02893">
    <property type="entry name" value="GRAM"/>
    <property type="match status" value="2"/>
</dbReference>
<dbReference type="SMART" id="SM00568">
    <property type="entry name" value="GRAM"/>
    <property type="match status" value="2"/>
</dbReference>
<dbReference type="FunFam" id="1.10.472.80:FF:000023">
    <property type="entry name" value="TBC1 domain family member 8B"/>
    <property type="match status" value="1"/>
</dbReference>
<evidence type="ECO:0000313" key="12">
    <source>
        <dbReference type="Proteomes" id="UP000005226"/>
    </source>
</evidence>
<keyword evidence="2" id="KW-0343">GTPase activation</keyword>
<feature type="compositionally biased region" description="Low complexity" evidence="8">
    <location>
        <begin position="1022"/>
        <end position="1032"/>
    </location>
</feature>
<dbReference type="Proteomes" id="UP000005226">
    <property type="component" value="Chromosome 15"/>
</dbReference>
<dbReference type="Ensembl" id="ENSTRUT00000073714.1">
    <property type="protein sequence ID" value="ENSTRUP00000086275.1"/>
    <property type="gene ID" value="ENSTRUG00000013007.3"/>
</dbReference>
<dbReference type="Pfam" id="PF00566">
    <property type="entry name" value="RabGAP-TBC"/>
    <property type="match status" value="1"/>
</dbReference>
<dbReference type="GO" id="GO:0003094">
    <property type="term" value="P:glomerular filtration"/>
    <property type="evidence" value="ECO:0007669"/>
    <property type="project" value="UniProtKB-ARBA"/>
</dbReference>
<reference evidence="11" key="2">
    <citation type="submission" date="2025-08" db="UniProtKB">
        <authorList>
            <consortium name="Ensembl"/>
        </authorList>
    </citation>
    <scope>IDENTIFICATION</scope>
</reference>
<keyword evidence="12" id="KW-1185">Reference proteome</keyword>
<dbReference type="PROSITE" id="PS50086">
    <property type="entry name" value="TBC_RABGAP"/>
    <property type="match status" value="1"/>
</dbReference>
<dbReference type="SUPFAM" id="SSF47923">
    <property type="entry name" value="Ypt/Rab-GAP domain of gyp1p"/>
    <property type="match status" value="2"/>
</dbReference>
<sequence length="1119" mass="128144">MWLKPEEILLKNAFKLWVTEKDNEYFVLQRRRGYGEGGGGLTGLLVGTLDTVLDFTSKVAPYRILHHTPDSQIYWTIACGVTQEEIVQHWDWLQQNIMRTLSVFDSSEDITSFVQGKIRGLIAEEGKTSLILEDDPEKFREALLRFEKWFELPAEEKLVTYYSCSYWKGKVPCQGWLYLSTNFLCFYSFLLGSEVKLIISWDEVWRLEKTSNVILTESIHVLAHGEDHYFSMLLHLNETFVIMEQLAAYSIKRLFDKESFDSEPALSDPLHITKRGLEAHAKSEQFRTFFRLPKEENLLEVHESFLWVPFSHFNTLGKICLSENYLCFASQDGSQCHVIIPMREVRRTNDTALHDCSKHCQNSSSIMHTDGLQQLLPFSLVIKKNVCVIKAIRGECQSLINHFEDNPEDVTLMVGQKDSSKAVSTEALMTVFHPQDVENLDPKMLKEKMKEQSWNIHFSEYGRGMAMFFTRKTRDLIVRGVPEALRGELWMLFSGAVNDMATHPGYYSELVEQSLGTSTLATDEIERDLHRSLPEHPAFQSDTGISALRRVLTAYAYRNPKIGYCQAMNILTSVLLLYAKEEEAFWLLVAVCERMLPDYFNRRIIGALVDQAVFEDLIREHLPQLVEHMTDLSFFSSVSLSWFLTLFISVLPIESAVNVVDCFFYDGIKAILQLGLAVLDYNMDALISCHDDAEAVTILNKFFDSVTNKDSPLPPTVQQAPVGNNDKASHFTVDISELIREAYEKYGNIRSEEVESSRKRNKLHVIQTLEDTTKQNVVSGYLTPHCSMSSIIYSKQHFLSCYWKIKSPALLHHDPSQAYLEQYQLGYHQFSLLFSLLEPWSFCTAKGPLSLWIFRLIDENQDGLVNFKEFSCSLDTLYCGSFTNKLKFLFKLHLPPEHSTSKSKACFLYHGATAHLMAFIEIFALLTKVYHLCVQRTGRGKVDLQAYLKQWQSEILKKEETIKDLPRINQAQFIQFTKTLYNIFHGDPEEESLYRAVAHVTSLLLRMEEVGRRLQEPSSPNESCQPANAAAAEQEEESPSKETSSTPESSKTSSSNNSQDNGSEPSEMEWSFSFEQVLASLLNEPAVVTFFERPIDFHAKLGQAKVAQLRLTANKRMET</sequence>
<dbReference type="Gene3D" id="1.10.10.750">
    <property type="entry name" value="Ypt/Rab-GAP domain of gyp1p, domain 1"/>
    <property type="match status" value="1"/>
</dbReference>
<keyword evidence="6" id="KW-0106">Calcium</keyword>
<comment type="subcellular location">
    <subcellularLocation>
        <location evidence="1">Cytoplasm</location>
        <location evidence="1">Cytosol</location>
    </subcellularLocation>
</comment>
<evidence type="ECO:0000256" key="7">
    <source>
        <dbReference type="ARBA" id="ARBA00067411"/>
    </source>
</evidence>